<protein>
    <recommendedName>
        <fullName evidence="4">DUF4377 domain-containing protein</fullName>
    </recommendedName>
</protein>
<organism evidence="2 3">
    <name type="scientific">Salmonirosea aquatica</name>
    <dbReference type="NCBI Taxonomy" id="2654236"/>
    <lineage>
        <taxon>Bacteria</taxon>
        <taxon>Pseudomonadati</taxon>
        <taxon>Bacteroidota</taxon>
        <taxon>Cytophagia</taxon>
        <taxon>Cytophagales</taxon>
        <taxon>Spirosomataceae</taxon>
        <taxon>Salmonirosea</taxon>
    </lineage>
</organism>
<dbReference type="Proteomes" id="UP000479293">
    <property type="component" value="Unassembled WGS sequence"/>
</dbReference>
<evidence type="ECO:0008006" key="4">
    <source>
        <dbReference type="Google" id="ProtNLM"/>
    </source>
</evidence>
<sequence>MKNFSAGLLLFLFFLTSHLACTTKSVDVEVSERCPDAGEFVKKVESVTGLVQFDSTRQQYAIRRAIPGTYDSVDVGYLCNLPEEFQQPGLKVEFSGSYYENDEVPASFAGLENYYLTVTKIARIP</sequence>
<evidence type="ECO:0000313" key="3">
    <source>
        <dbReference type="Proteomes" id="UP000479293"/>
    </source>
</evidence>
<dbReference type="RefSeq" id="WP_152763079.1">
    <property type="nucleotide sequence ID" value="NZ_WHLY01000002.1"/>
</dbReference>
<feature type="chain" id="PRO_5028843839" description="DUF4377 domain-containing protein" evidence="1">
    <location>
        <begin position="21"/>
        <end position="125"/>
    </location>
</feature>
<keyword evidence="3" id="KW-1185">Reference proteome</keyword>
<accession>A0A7C9BJS4</accession>
<reference evidence="2 3" key="1">
    <citation type="submission" date="2019-10" db="EMBL/GenBank/DDBJ databases">
        <title>Draft Genome Sequence of Cytophagaceae sp. SJW1-29.</title>
        <authorList>
            <person name="Choi A."/>
        </authorList>
    </citation>
    <scope>NUCLEOTIDE SEQUENCE [LARGE SCALE GENOMIC DNA]</scope>
    <source>
        <strain evidence="2 3">SJW1-29</strain>
    </source>
</reference>
<dbReference type="AlphaFoldDB" id="A0A7C9BJS4"/>
<evidence type="ECO:0000256" key="1">
    <source>
        <dbReference type="SAM" id="SignalP"/>
    </source>
</evidence>
<evidence type="ECO:0000313" key="2">
    <source>
        <dbReference type="EMBL" id="MPR35754.1"/>
    </source>
</evidence>
<dbReference type="EMBL" id="WHLY01000002">
    <property type="protein sequence ID" value="MPR35754.1"/>
    <property type="molecule type" value="Genomic_DNA"/>
</dbReference>
<gene>
    <name evidence="2" type="ORF">GBK04_20965</name>
</gene>
<comment type="caution">
    <text evidence="2">The sequence shown here is derived from an EMBL/GenBank/DDBJ whole genome shotgun (WGS) entry which is preliminary data.</text>
</comment>
<proteinExistence type="predicted"/>
<keyword evidence="1" id="KW-0732">Signal</keyword>
<feature type="signal peptide" evidence="1">
    <location>
        <begin position="1"/>
        <end position="20"/>
    </location>
</feature>
<name>A0A7C9BJS4_9BACT</name>